<dbReference type="Gene3D" id="3.40.50.300">
    <property type="entry name" value="P-loop containing nucleotide triphosphate hydrolases"/>
    <property type="match status" value="1"/>
</dbReference>
<dbReference type="Proteomes" id="UP000837801">
    <property type="component" value="Unassembled WGS sequence"/>
</dbReference>
<dbReference type="GO" id="GO:0006270">
    <property type="term" value="P:DNA replication initiation"/>
    <property type="evidence" value="ECO:0007669"/>
    <property type="project" value="UniProtKB-UniRule"/>
</dbReference>
<dbReference type="GO" id="GO:0003688">
    <property type="term" value="F:DNA replication origin binding"/>
    <property type="evidence" value="ECO:0007669"/>
    <property type="project" value="TreeGrafter"/>
</dbReference>
<dbReference type="Pfam" id="PF13401">
    <property type="entry name" value="AAA_22"/>
    <property type="match status" value="1"/>
</dbReference>
<dbReference type="PANTHER" id="PTHR10763:SF26">
    <property type="entry name" value="CELL DIVISION CONTROL PROTEIN 6 HOMOLOG"/>
    <property type="match status" value="1"/>
</dbReference>
<dbReference type="PANTHER" id="PTHR10763">
    <property type="entry name" value="CELL DIVISION CONTROL PROTEIN 6-RELATED"/>
    <property type="match status" value="1"/>
</dbReference>
<evidence type="ECO:0000256" key="4">
    <source>
        <dbReference type="SAM" id="MobiDB-lite"/>
    </source>
</evidence>
<dbReference type="CDD" id="cd00009">
    <property type="entry name" value="AAA"/>
    <property type="match status" value="1"/>
</dbReference>
<feature type="region of interest" description="Disordered" evidence="4">
    <location>
        <begin position="1"/>
        <end position="28"/>
    </location>
</feature>
<keyword evidence="2" id="KW-0235">DNA replication</keyword>
<organism evidence="7 8">
    <name type="scientific">[Candida] railenensis</name>
    <dbReference type="NCBI Taxonomy" id="45579"/>
    <lineage>
        <taxon>Eukaryota</taxon>
        <taxon>Fungi</taxon>
        <taxon>Dikarya</taxon>
        <taxon>Ascomycota</taxon>
        <taxon>Saccharomycotina</taxon>
        <taxon>Pichiomycetes</taxon>
        <taxon>Debaryomycetaceae</taxon>
        <taxon>Kurtzmaniella</taxon>
    </lineage>
</organism>
<dbReference type="GO" id="GO:0005634">
    <property type="term" value="C:nucleus"/>
    <property type="evidence" value="ECO:0007669"/>
    <property type="project" value="TreeGrafter"/>
</dbReference>
<dbReference type="Pfam" id="PF22606">
    <property type="entry name" value="Cdc6-ORC-like_ATPase_lid"/>
    <property type="match status" value="1"/>
</dbReference>
<feature type="domain" description="Cdc6/ORC1-like ATPase lid" evidence="6">
    <location>
        <begin position="276"/>
        <end position="350"/>
    </location>
</feature>
<evidence type="ECO:0000313" key="8">
    <source>
        <dbReference type="Proteomes" id="UP000837801"/>
    </source>
</evidence>
<keyword evidence="7" id="KW-0132">Cell division</keyword>
<dbReference type="EMBL" id="CAKXYY010000006">
    <property type="protein sequence ID" value="CAH2352432.1"/>
    <property type="molecule type" value="Genomic_DNA"/>
</dbReference>
<dbReference type="Gene3D" id="1.10.8.60">
    <property type="match status" value="1"/>
</dbReference>
<feature type="domain" description="ORC1/DEAH AAA+ ATPase" evidence="5">
    <location>
        <begin position="121"/>
        <end position="240"/>
    </location>
</feature>
<evidence type="ECO:0000256" key="2">
    <source>
        <dbReference type="ARBA" id="ARBA00022705"/>
    </source>
</evidence>
<dbReference type="GO" id="GO:0016887">
    <property type="term" value="F:ATP hydrolysis activity"/>
    <property type="evidence" value="ECO:0007669"/>
    <property type="project" value="InterPro"/>
</dbReference>
<evidence type="ECO:0000313" key="7">
    <source>
        <dbReference type="EMBL" id="CAH2352432.1"/>
    </source>
</evidence>
<evidence type="ECO:0000256" key="3">
    <source>
        <dbReference type="PIRNR" id="PIRNR001767"/>
    </source>
</evidence>
<feature type="compositionally biased region" description="Low complexity" evidence="4">
    <location>
        <begin position="1"/>
        <end position="16"/>
    </location>
</feature>
<dbReference type="InterPro" id="IPR049945">
    <property type="entry name" value="AAA_22"/>
</dbReference>
<comment type="similarity">
    <text evidence="1 3">Belongs to the CDC6/cdc18 family.</text>
</comment>
<dbReference type="InterPro" id="IPR016314">
    <property type="entry name" value="Cdc6/18"/>
</dbReference>
<gene>
    <name evidence="7" type="ORF">CLIB1423_06S06304</name>
</gene>
<dbReference type="SUPFAM" id="SSF52540">
    <property type="entry name" value="P-loop containing nucleoside triphosphate hydrolases"/>
    <property type="match status" value="1"/>
</dbReference>
<comment type="caution">
    <text evidence="7">The sequence shown here is derived from an EMBL/GenBank/DDBJ whole genome shotgun (WGS) entry which is preliminary data.</text>
</comment>
<proteinExistence type="inferred from homology"/>
<name>A0A9P0VYC6_9ASCO</name>
<dbReference type="InterPro" id="IPR027417">
    <property type="entry name" value="P-loop_NTPase"/>
</dbReference>
<accession>A0A9P0VYC6</accession>
<dbReference type="InterPro" id="IPR050311">
    <property type="entry name" value="ORC1/CDC6"/>
</dbReference>
<dbReference type="GO" id="GO:0051301">
    <property type="term" value="P:cell division"/>
    <property type="evidence" value="ECO:0007669"/>
    <property type="project" value="UniProtKB-UniRule"/>
</dbReference>
<protein>
    <recommendedName>
        <fullName evidence="3">Cell division control protein</fullName>
    </recommendedName>
</protein>
<evidence type="ECO:0000259" key="6">
    <source>
        <dbReference type="Pfam" id="PF22606"/>
    </source>
</evidence>
<dbReference type="InterPro" id="IPR054425">
    <property type="entry name" value="Cdc6_ORC1-like_ATPase_lid"/>
</dbReference>
<evidence type="ECO:0000259" key="5">
    <source>
        <dbReference type="Pfam" id="PF13401"/>
    </source>
</evidence>
<evidence type="ECO:0000256" key="1">
    <source>
        <dbReference type="ARBA" id="ARBA00006184"/>
    </source>
</evidence>
<keyword evidence="7" id="KW-0131">Cell cycle</keyword>
<dbReference type="OrthoDB" id="1926878at2759"/>
<keyword evidence="8" id="KW-1185">Reference proteome</keyword>
<dbReference type="GO" id="GO:0033314">
    <property type="term" value="P:mitotic DNA replication checkpoint signaling"/>
    <property type="evidence" value="ECO:0007669"/>
    <property type="project" value="TreeGrafter"/>
</dbReference>
<reference evidence="7" key="1">
    <citation type="submission" date="2022-03" db="EMBL/GenBank/DDBJ databases">
        <authorList>
            <person name="Legras J.-L."/>
            <person name="Devillers H."/>
            <person name="Grondin C."/>
        </authorList>
    </citation>
    <scope>NUCLEOTIDE SEQUENCE</scope>
    <source>
        <strain evidence="7">CLIB 1423</strain>
    </source>
</reference>
<sequence length="523" mass="58093">MNKRSSSFVVPSPKKVALATPPSTPQKSRIKDLTNVLTDVNSPVAKKRLSFVSSPATPPTTPTKLKQTSVYSKAKALFQRSSSQQSHPSNLVNESSLVGREEESKFLNQFLVSSIESRVSSSLYISGPPGTGKTAQVNLSFQSISHRYATRVKIIKINCMTVSKPENIFHEIYCQLDTSKSSVMYTRKKSSKDLLEFLQHEHEPLQTVVLLLDELDYLITKDQQVLFQLFNFVSFIKLKTKIVVISISNALDLTDKFLPRLKSNNLSPESLQFFPYTSEQIKDVCIFKLKSLLEESEEDKENQTTVPAGFIPVIHPAAIQLCSRKSSSITGDLRKAFDICYKGIEMIENELRRKNEDIQAYDASNAPKVLISHIAKVCATSFGENISTRLSNLNLLQKAILCCLLNFESRKVTKINSNKNSVNQFFDHYVNKTTQISEGILGTLKKGEFLEIVSALESTSLITISSNVSGGGNSNSSSIGSCIATGNGDFEVSNKLIRSNVSYIDVSRMIQEVGILERILNCD</sequence>
<dbReference type="PIRSF" id="PIRSF001767">
    <property type="entry name" value="Cdc6"/>
    <property type="match status" value="1"/>
</dbReference>
<dbReference type="AlphaFoldDB" id="A0A9P0VYC6"/>